<dbReference type="InParanoid" id="B3MQ30"/>
<keyword evidence="2" id="KW-0677">Repeat</keyword>
<feature type="region of interest" description="Disordered" evidence="8">
    <location>
        <begin position="1309"/>
        <end position="1338"/>
    </location>
</feature>
<evidence type="ECO:0000256" key="3">
    <source>
        <dbReference type="ARBA" id="ARBA00022741"/>
    </source>
</evidence>
<keyword evidence="3" id="KW-0547">Nucleotide-binding</keyword>
<dbReference type="eggNOG" id="KOG0334">
    <property type="taxonomic scope" value="Eukaryota"/>
</dbReference>
<keyword evidence="10" id="KW-1185">Reference proteome</keyword>
<feature type="region of interest" description="Disordered" evidence="8">
    <location>
        <begin position="765"/>
        <end position="784"/>
    </location>
</feature>
<keyword evidence="6" id="KW-0067">ATP-binding</keyword>
<protein>
    <recommendedName>
        <fullName evidence="1">RNA helicase</fullName>
        <ecNumber evidence="1">3.6.4.13</ecNumber>
    </recommendedName>
</protein>
<evidence type="ECO:0000256" key="1">
    <source>
        <dbReference type="ARBA" id="ARBA00012552"/>
    </source>
</evidence>
<evidence type="ECO:0000256" key="7">
    <source>
        <dbReference type="ARBA" id="ARBA00047984"/>
    </source>
</evidence>
<dbReference type="STRING" id="7217.B3MQ30"/>
<feature type="region of interest" description="Disordered" evidence="8">
    <location>
        <begin position="1550"/>
        <end position="1574"/>
    </location>
</feature>
<dbReference type="Gene3D" id="3.40.50.300">
    <property type="entry name" value="P-loop containing nucleotide triphosphate hydrolases"/>
    <property type="match status" value="2"/>
</dbReference>
<dbReference type="GeneID" id="6503028"/>
<feature type="region of interest" description="Disordered" evidence="8">
    <location>
        <begin position="1059"/>
        <end position="1090"/>
    </location>
</feature>
<feature type="region of interest" description="Disordered" evidence="8">
    <location>
        <begin position="1239"/>
        <end position="1269"/>
    </location>
</feature>
<feature type="region of interest" description="Disordered" evidence="8">
    <location>
        <begin position="1362"/>
        <end position="1389"/>
    </location>
</feature>
<dbReference type="GO" id="GO:0005524">
    <property type="term" value="F:ATP binding"/>
    <property type="evidence" value="ECO:0007669"/>
    <property type="project" value="UniProtKB-KW"/>
</dbReference>
<dbReference type="OMA" id="RTWSKFK"/>
<dbReference type="HOGENOM" id="CLU_245386_0_0_1"/>
<name>B3MQ30_DROAN</name>
<dbReference type="EMBL" id="CH902621">
    <property type="protein sequence ID" value="EDV44456.1"/>
    <property type="molecule type" value="Genomic_DNA"/>
</dbReference>
<keyword evidence="4" id="KW-0378">Hydrolase</keyword>
<keyword evidence="5" id="KW-0347">Helicase</keyword>
<sequence>MSLKTDSGQQAFYNYGDMASIKNAVHPLVASNCSEYAVGFSNYSMRPARNIGEVELMAQIVGTMRSLGLNSFLRLHSYSWPHLGKGMGHGVMIVSAPRSGRTFAYLPPLCHNICVAVEKIVRHPELHTALSGPLAVIVVANTEQVHHVSVLCYALLKKSCPWLDQFTLTLNVPPDRERREFGLRVLNGVGCLVATPAQLEWAKTVLGKGLRFQDMRYLVFDNVDLMNKVQLEMSNETLKSFLPKGRKPQVVIVSQAYKSDLFAQLSCMNESPAIIFGDILEASIYGGAKFRISLTAKDKKVHEVIRVVCQRSPRTYRTVIFCDDDREMRQLVETLEDHAQECLPYFQNADLADLERVNRWKQDHRSEILLCTDLCPELDIRSAHTLIHYGLSRTWSKFKLRHLFLADHFRNSLQPGSSEATQPLSLQSFAIVDDGNQRQLPRLVDFLQQHQPVENSLVNLSKQIRLKTEDRHKSVLCPQLMIMGACNAPHCGSRHRLTQADIRLPHLPDNGDIKVELVRVYSPTHYCVRIQEHKPPNSGWVSKMPLVRVDMRLHMVGYTEAARYWPPVAGDLCLFRDKGLQERVRVLKVAPIEQGNLVQNNLDVEVQALDRDTRVFFTTCSHLYVCPEELRQEPPTCVDVRLLGLVPMNGERSWTEAEKRETEQWLVNVNKKHFMQATVELATAHTIYVKDLVVMVYAQPDFLHHLHLRSTLINAHIAQSCDGAKQKVLDFFSAQNFEDLAKALDDAEFADMPPLVPRTAIQLEEDTSSPHSEEAMDKEHQLKEALEEDPNLVPSHGQKVASQESNWASSYPKVDLYEILKKRVRGKKVLDTDTDPAPVGAIHEKVEEAWLPDPYEVPFEKKVVEDAVVHSEKNSFGEEDEEVEEGATGPWIPDPCDVPYGNETTAGCEKDSLIATKIGFDFEKDSFAEENDNDEEEAEEFEECVAGPWFPDPDEVPVGNENVDVPATATDFKMDSVKKLILGSKKESAPVAAIYGEVEDATTESWLSDPEEIPPGNVEAFIAAAPDSEKDSLVAENGKVEEGASVPEKTQFVEKDETLAGGGKGRTEMPGAVGSGKDKSDCTASDSGRDSVVENGQVLEKATEKHVLGSGRKTAPGGAIHKATEVGATDEILLEGQVVEASAVLPENDSHGKETVEVGAAGPWFPDPEKVSLVQEEDLAIATVAGSEKYSLTDTSRDSGKDSLGKNNGKVEKTIEKLVLGSDNESVPDGAINEKFVEGSQDSLGGAEQEGDEEGATGPWFPDPDEDSLGNEEAIAEATAGASEDSLIGGEKGEVVEYGKVKEALHSAGIVETPTDKGKGKKSQNPGAAGGEKDKEHYDPSDSFAQFYKCLQNCIAMDIEDAGLPSSTKDPSPAKNPPQAEADKDPNAEAKAEFARMSTTLGPPVIHPQVLWHQTMFYVEFRVTIPKDDFKYEVHLVKDQLLFQATVKDSPEVYQFILNLIYQFEKFCHFVRGPTVYIRVEKGIGAMCPFDFSGNHCVRVNHEEAVKQEELCLQRRNDVNRYLDAIVFEGEEGWGKGEWKFEGEIQDEDGFDEDGCTEGGVCIEQPSDDERLED</sequence>
<evidence type="ECO:0000256" key="5">
    <source>
        <dbReference type="ARBA" id="ARBA00022806"/>
    </source>
</evidence>
<dbReference type="Proteomes" id="UP000007801">
    <property type="component" value="Unassembled WGS sequence"/>
</dbReference>
<dbReference type="GO" id="GO:0003724">
    <property type="term" value="F:RNA helicase activity"/>
    <property type="evidence" value="ECO:0007669"/>
    <property type="project" value="UniProtKB-EC"/>
</dbReference>
<comment type="catalytic activity">
    <reaction evidence="7">
        <text>ATP + H2O = ADP + phosphate + H(+)</text>
        <dbReference type="Rhea" id="RHEA:13065"/>
        <dbReference type="ChEBI" id="CHEBI:15377"/>
        <dbReference type="ChEBI" id="CHEBI:15378"/>
        <dbReference type="ChEBI" id="CHEBI:30616"/>
        <dbReference type="ChEBI" id="CHEBI:43474"/>
        <dbReference type="ChEBI" id="CHEBI:456216"/>
        <dbReference type="EC" id="3.6.4.13"/>
    </reaction>
</comment>
<evidence type="ECO:0000313" key="9">
    <source>
        <dbReference type="EMBL" id="EDV44456.1"/>
    </source>
</evidence>
<accession>B3MQ30</accession>
<evidence type="ECO:0000256" key="2">
    <source>
        <dbReference type="ARBA" id="ARBA00022737"/>
    </source>
</evidence>
<evidence type="ECO:0000313" key="10">
    <source>
        <dbReference type="Proteomes" id="UP000007801"/>
    </source>
</evidence>
<dbReference type="GO" id="GO:0016787">
    <property type="term" value="F:hydrolase activity"/>
    <property type="evidence" value="ECO:0007669"/>
    <property type="project" value="UniProtKB-KW"/>
</dbReference>
<dbReference type="PANTHER" id="PTHR22655">
    <property type="entry name" value="ATP-DEPENDENT RNA HELICASE TDRD12-RELATED"/>
    <property type="match status" value="1"/>
</dbReference>
<dbReference type="InterPro" id="IPR027417">
    <property type="entry name" value="P-loop_NTPase"/>
</dbReference>
<reference evidence="9 10" key="1">
    <citation type="journal article" date="2007" name="Nature">
        <title>Evolution of genes and genomes on the Drosophila phylogeny.</title>
        <authorList>
            <consortium name="Drosophila 12 Genomes Consortium"/>
            <person name="Clark A.G."/>
            <person name="Eisen M.B."/>
            <person name="Smith D.R."/>
            <person name="Bergman C.M."/>
            <person name="Oliver B."/>
            <person name="Markow T.A."/>
            <person name="Kaufman T.C."/>
            <person name="Kellis M."/>
            <person name="Gelbart W."/>
            <person name="Iyer V.N."/>
            <person name="Pollard D.A."/>
            <person name="Sackton T.B."/>
            <person name="Larracuente A.M."/>
            <person name="Singh N.D."/>
            <person name="Abad J.P."/>
            <person name="Abt D.N."/>
            <person name="Adryan B."/>
            <person name="Aguade M."/>
            <person name="Akashi H."/>
            <person name="Anderson W.W."/>
            <person name="Aquadro C.F."/>
            <person name="Ardell D.H."/>
            <person name="Arguello R."/>
            <person name="Artieri C.G."/>
            <person name="Barbash D.A."/>
            <person name="Barker D."/>
            <person name="Barsanti P."/>
            <person name="Batterham P."/>
            <person name="Batzoglou S."/>
            <person name="Begun D."/>
            <person name="Bhutkar A."/>
            <person name="Blanco E."/>
            <person name="Bosak S.A."/>
            <person name="Bradley R.K."/>
            <person name="Brand A.D."/>
            <person name="Brent M.R."/>
            <person name="Brooks A.N."/>
            <person name="Brown R.H."/>
            <person name="Butlin R.K."/>
            <person name="Caggese C."/>
            <person name="Calvi B.R."/>
            <person name="Bernardo de Carvalho A."/>
            <person name="Caspi A."/>
            <person name="Castrezana S."/>
            <person name="Celniker S.E."/>
            <person name="Chang J.L."/>
            <person name="Chapple C."/>
            <person name="Chatterji S."/>
            <person name="Chinwalla A."/>
            <person name="Civetta A."/>
            <person name="Clifton S.W."/>
            <person name="Comeron J.M."/>
            <person name="Costello J.C."/>
            <person name="Coyne J.A."/>
            <person name="Daub J."/>
            <person name="David R.G."/>
            <person name="Delcher A.L."/>
            <person name="Delehaunty K."/>
            <person name="Do C.B."/>
            <person name="Ebling H."/>
            <person name="Edwards K."/>
            <person name="Eickbush T."/>
            <person name="Evans J.D."/>
            <person name="Filipski A."/>
            <person name="Findeiss S."/>
            <person name="Freyhult E."/>
            <person name="Fulton L."/>
            <person name="Fulton R."/>
            <person name="Garcia A.C."/>
            <person name="Gardiner A."/>
            <person name="Garfield D.A."/>
            <person name="Garvin B.E."/>
            <person name="Gibson G."/>
            <person name="Gilbert D."/>
            <person name="Gnerre S."/>
            <person name="Godfrey J."/>
            <person name="Good R."/>
            <person name="Gotea V."/>
            <person name="Gravely B."/>
            <person name="Greenberg A.J."/>
            <person name="Griffiths-Jones S."/>
            <person name="Gross S."/>
            <person name="Guigo R."/>
            <person name="Gustafson E.A."/>
            <person name="Haerty W."/>
            <person name="Hahn M.W."/>
            <person name="Halligan D.L."/>
            <person name="Halpern A.L."/>
            <person name="Halter G.M."/>
            <person name="Han M.V."/>
            <person name="Heger A."/>
            <person name="Hillier L."/>
            <person name="Hinrichs A.S."/>
            <person name="Holmes I."/>
            <person name="Hoskins R.A."/>
            <person name="Hubisz M.J."/>
            <person name="Hultmark D."/>
            <person name="Huntley M.A."/>
            <person name="Jaffe D.B."/>
            <person name="Jagadeeshan S."/>
            <person name="Jeck W.R."/>
            <person name="Johnson J."/>
            <person name="Jones C.D."/>
            <person name="Jordan W.C."/>
            <person name="Karpen G.H."/>
            <person name="Kataoka E."/>
            <person name="Keightley P.D."/>
            <person name="Kheradpour P."/>
            <person name="Kirkness E.F."/>
            <person name="Koerich L.B."/>
            <person name="Kristiansen K."/>
            <person name="Kudrna D."/>
            <person name="Kulathinal R.J."/>
            <person name="Kumar S."/>
            <person name="Kwok R."/>
            <person name="Lander E."/>
            <person name="Langley C.H."/>
            <person name="Lapoint R."/>
            <person name="Lazzaro B.P."/>
            <person name="Lee S.J."/>
            <person name="Levesque L."/>
            <person name="Li R."/>
            <person name="Lin C.F."/>
            <person name="Lin M.F."/>
            <person name="Lindblad-Toh K."/>
            <person name="Llopart A."/>
            <person name="Long M."/>
            <person name="Low L."/>
            <person name="Lozovsky E."/>
            <person name="Lu J."/>
            <person name="Luo M."/>
            <person name="Machado C.A."/>
            <person name="Makalowski W."/>
            <person name="Marzo M."/>
            <person name="Matsuda M."/>
            <person name="Matzkin L."/>
            <person name="McAllister B."/>
            <person name="McBride C.S."/>
            <person name="McKernan B."/>
            <person name="McKernan K."/>
            <person name="Mendez-Lago M."/>
            <person name="Minx P."/>
            <person name="Mollenhauer M.U."/>
            <person name="Montooth K."/>
            <person name="Mount S.M."/>
            <person name="Mu X."/>
            <person name="Myers E."/>
            <person name="Negre B."/>
            <person name="Newfeld S."/>
            <person name="Nielsen R."/>
            <person name="Noor M.A."/>
            <person name="O'Grady P."/>
            <person name="Pachter L."/>
            <person name="Papaceit M."/>
            <person name="Parisi M.J."/>
            <person name="Parisi M."/>
            <person name="Parts L."/>
            <person name="Pedersen J.S."/>
            <person name="Pesole G."/>
            <person name="Phillippy A.M."/>
            <person name="Ponting C.P."/>
            <person name="Pop M."/>
            <person name="Porcelli D."/>
            <person name="Powell J.R."/>
            <person name="Prohaska S."/>
            <person name="Pruitt K."/>
            <person name="Puig M."/>
            <person name="Quesneville H."/>
            <person name="Ram K.R."/>
            <person name="Rand D."/>
            <person name="Rasmussen M.D."/>
            <person name="Reed L.K."/>
            <person name="Reenan R."/>
            <person name="Reily A."/>
            <person name="Remington K.A."/>
            <person name="Rieger T.T."/>
            <person name="Ritchie M.G."/>
            <person name="Robin C."/>
            <person name="Rogers Y.H."/>
            <person name="Rohde C."/>
            <person name="Rozas J."/>
            <person name="Rubenfield M.J."/>
            <person name="Ruiz A."/>
            <person name="Russo S."/>
            <person name="Salzberg S.L."/>
            <person name="Sanchez-Gracia A."/>
            <person name="Saranga D.J."/>
            <person name="Sato H."/>
            <person name="Schaeffer S.W."/>
            <person name="Schatz M.C."/>
            <person name="Schlenke T."/>
            <person name="Schwartz R."/>
            <person name="Segarra C."/>
            <person name="Singh R.S."/>
            <person name="Sirot L."/>
            <person name="Sirota M."/>
            <person name="Sisneros N.B."/>
            <person name="Smith C.D."/>
            <person name="Smith T.F."/>
            <person name="Spieth J."/>
            <person name="Stage D.E."/>
            <person name="Stark A."/>
            <person name="Stephan W."/>
            <person name="Strausberg R.L."/>
            <person name="Strempel S."/>
            <person name="Sturgill D."/>
            <person name="Sutton G."/>
            <person name="Sutton G.G."/>
            <person name="Tao W."/>
            <person name="Teichmann S."/>
            <person name="Tobari Y.N."/>
            <person name="Tomimura Y."/>
            <person name="Tsolas J.M."/>
            <person name="Valente V.L."/>
            <person name="Venter E."/>
            <person name="Venter J.C."/>
            <person name="Vicario S."/>
            <person name="Vieira F.G."/>
            <person name="Vilella A.J."/>
            <person name="Villasante A."/>
            <person name="Walenz B."/>
            <person name="Wang J."/>
            <person name="Wasserman M."/>
            <person name="Watts T."/>
            <person name="Wilson D."/>
            <person name="Wilson R.K."/>
            <person name="Wing R.A."/>
            <person name="Wolfner M.F."/>
            <person name="Wong A."/>
            <person name="Wong G.K."/>
            <person name="Wu C.I."/>
            <person name="Wu G."/>
            <person name="Yamamoto D."/>
            <person name="Yang H.P."/>
            <person name="Yang S.P."/>
            <person name="Yorke J.A."/>
            <person name="Yoshida K."/>
            <person name="Zdobnov E."/>
            <person name="Zhang P."/>
            <person name="Zhang Y."/>
            <person name="Zimin A.V."/>
            <person name="Baldwin J."/>
            <person name="Abdouelleil A."/>
            <person name="Abdulkadir J."/>
            <person name="Abebe A."/>
            <person name="Abera B."/>
            <person name="Abreu J."/>
            <person name="Acer S.C."/>
            <person name="Aftuck L."/>
            <person name="Alexander A."/>
            <person name="An P."/>
            <person name="Anderson E."/>
            <person name="Anderson S."/>
            <person name="Arachi H."/>
            <person name="Azer M."/>
            <person name="Bachantsang P."/>
            <person name="Barry A."/>
            <person name="Bayul T."/>
            <person name="Berlin A."/>
            <person name="Bessette D."/>
            <person name="Bloom T."/>
            <person name="Blye J."/>
            <person name="Boguslavskiy L."/>
            <person name="Bonnet C."/>
            <person name="Boukhgalter B."/>
            <person name="Bourzgui I."/>
            <person name="Brown A."/>
            <person name="Cahill P."/>
            <person name="Channer S."/>
            <person name="Cheshatsang Y."/>
            <person name="Chuda L."/>
            <person name="Citroen M."/>
            <person name="Collymore A."/>
            <person name="Cooke P."/>
            <person name="Costello M."/>
            <person name="D'Aco K."/>
            <person name="Daza R."/>
            <person name="De Haan G."/>
            <person name="DeGray S."/>
            <person name="DeMaso C."/>
            <person name="Dhargay N."/>
            <person name="Dooley K."/>
            <person name="Dooley E."/>
            <person name="Doricent M."/>
            <person name="Dorje P."/>
            <person name="Dorjee K."/>
            <person name="Dupes A."/>
            <person name="Elong R."/>
            <person name="Falk J."/>
            <person name="Farina A."/>
            <person name="Faro S."/>
            <person name="Ferguson D."/>
            <person name="Fisher S."/>
            <person name="Foley C.D."/>
            <person name="Franke A."/>
            <person name="Friedrich D."/>
            <person name="Gadbois L."/>
            <person name="Gearin G."/>
            <person name="Gearin C.R."/>
            <person name="Giannoukos G."/>
            <person name="Goode T."/>
            <person name="Graham J."/>
            <person name="Grandbois E."/>
            <person name="Grewal S."/>
            <person name="Gyaltsen K."/>
            <person name="Hafez N."/>
            <person name="Hagos B."/>
            <person name="Hall J."/>
            <person name="Henson C."/>
            <person name="Hollinger A."/>
            <person name="Honan T."/>
            <person name="Huard M.D."/>
            <person name="Hughes L."/>
            <person name="Hurhula B."/>
            <person name="Husby M.E."/>
            <person name="Kamat A."/>
            <person name="Kanga B."/>
            <person name="Kashin S."/>
            <person name="Khazanovich D."/>
            <person name="Kisner P."/>
            <person name="Lance K."/>
            <person name="Lara M."/>
            <person name="Lee W."/>
            <person name="Lennon N."/>
            <person name="Letendre F."/>
            <person name="LeVine R."/>
            <person name="Lipovsky A."/>
            <person name="Liu X."/>
            <person name="Liu J."/>
            <person name="Liu S."/>
            <person name="Lokyitsang T."/>
            <person name="Lokyitsang Y."/>
            <person name="Lubonja R."/>
            <person name="Lui A."/>
            <person name="MacDonald P."/>
            <person name="Magnisalis V."/>
            <person name="Maru K."/>
            <person name="Matthews C."/>
            <person name="McCusker W."/>
            <person name="McDonough S."/>
            <person name="Mehta T."/>
            <person name="Meldrim J."/>
            <person name="Meneus L."/>
            <person name="Mihai O."/>
            <person name="Mihalev A."/>
            <person name="Mihova T."/>
            <person name="Mittelman R."/>
            <person name="Mlenga V."/>
            <person name="Montmayeur A."/>
            <person name="Mulrain L."/>
            <person name="Navidi A."/>
            <person name="Naylor J."/>
            <person name="Negash T."/>
            <person name="Nguyen T."/>
            <person name="Nguyen N."/>
            <person name="Nicol R."/>
            <person name="Norbu C."/>
            <person name="Norbu N."/>
            <person name="Novod N."/>
            <person name="O'Neill B."/>
            <person name="Osman S."/>
            <person name="Markiewicz E."/>
            <person name="Oyono O.L."/>
            <person name="Patti C."/>
            <person name="Phunkhang P."/>
            <person name="Pierre F."/>
            <person name="Priest M."/>
            <person name="Raghuraman S."/>
            <person name="Rege F."/>
            <person name="Reyes R."/>
            <person name="Rise C."/>
            <person name="Rogov P."/>
            <person name="Ross K."/>
            <person name="Ryan E."/>
            <person name="Settipalli S."/>
            <person name="Shea T."/>
            <person name="Sherpa N."/>
            <person name="Shi L."/>
            <person name="Shih D."/>
            <person name="Sparrow T."/>
            <person name="Spaulding J."/>
            <person name="Stalker J."/>
            <person name="Stange-Thomann N."/>
            <person name="Stavropoulos S."/>
            <person name="Stone C."/>
            <person name="Strader C."/>
            <person name="Tesfaye S."/>
            <person name="Thomson T."/>
            <person name="Thoulutsang Y."/>
            <person name="Thoulutsang D."/>
            <person name="Topham K."/>
            <person name="Topping I."/>
            <person name="Tsamla T."/>
            <person name="Vassiliev H."/>
            <person name="Vo A."/>
            <person name="Wangchuk T."/>
            <person name="Wangdi T."/>
            <person name="Weiand M."/>
            <person name="Wilkinson J."/>
            <person name="Wilson A."/>
            <person name="Yadav S."/>
            <person name="Young G."/>
            <person name="Yu Q."/>
            <person name="Zembek L."/>
            <person name="Zhong D."/>
            <person name="Zimmer A."/>
            <person name="Zwirko Z."/>
            <person name="Jaffe D.B."/>
            <person name="Alvarez P."/>
            <person name="Brockman W."/>
            <person name="Butler J."/>
            <person name="Chin C."/>
            <person name="Gnerre S."/>
            <person name="Grabherr M."/>
            <person name="Kleber M."/>
            <person name="Mauceli E."/>
            <person name="MacCallum I."/>
        </authorList>
    </citation>
    <scope>NUCLEOTIDE SEQUENCE [LARGE SCALE GENOMIC DNA]</scope>
    <source>
        <strain evidence="10">Tucson 14024-0371.13</strain>
    </source>
</reference>
<dbReference type="PANTHER" id="PTHR22655:SF2">
    <property type="entry name" value="ATP-DEPENDENT RNA HELICASE TDRD12-RELATED"/>
    <property type="match status" value="1"/>
</dbReference>
<evidence type="ECO:0000256" key="4">
    <source>
        <dbReference type="ARBA" id="ARBA00022801"/>
    </source>
</evidence>
<feature type="region of interest" description="Disordered" evidence="8">
    <location>
        <begin position="872"/>
        <end position="895"/>
    </location>
</feature>
<proteinExistence type="predicted"/>
<evidence type="ECO:0000256" key="8">
    <source>
        <dbReference type="SAM" id="MobiDB-lite"/>
    </source>
</evidence>
<dbReference type="GO" id="GO:0042078">
    <property type="term" value="P:germ-line stem cell division"/>
    <property type="evidence" value="ECO:0007669"/>
    <property type="project" value="TreeGrafter"/>
</dbReference>
<dbReference type="EC" id="3.6.4.13" evidence="1"/>
<dbReference type="SMR" id="B3MQ30"/>
<feature type="compositionally biased region" description="Basic and acidic residues" evidence="8">
    <location>
        <begin position="771"/>
        <end position="784"/>
    </location>
</feature>
<organism evidence="9 10">
    <name type="scientific">Drosophila ananassae</name>
    <name type="common">Fruit fly</name>
    <dbReference type="NCBI Taxonomy" id="7217"/>
    <lineage>
        <taxon>Eukaryota</taxon>
        <taxon>Metazoa</taxon>
        <taxon>Ecdysozoa</taxon>
        <taxon>Arthropoda</taxon>
        <taxon>Hexapoda</taxon>
        <taxon>Insecta</taxon>
        <taxon>Pterygota</taxon>
        <taxon>Neoptera</taxon>
        <taxon>Endopterygota</taxon>
        <taxon>Diptera</taxon>
        <taxon>Brachycera</taxon>
        <taxon>Muscomorpha</taxon>
        <taxon>Ephydroidea</taxon>
        <taxon>Drosophilidae</taxon>
        <taxon>Drosophila</taxon>
        <taxon>Sophophora</taxon>
    </lineage>
</organism>
<dbReference type="FunCoup" id="B3MQ30">
    <property type="interactions" value="6"/>
</dbReference>
<feature type="compositionally biased region" description="Basic and acidic residues" evidence="8">
    <location>
        <begin position="1076"/>
        <end position="1090"/>
    </location>
</feature>
<dbReference type="OrthoDB" id="249932at2759"/>
<dbReference type="KEGG" id="dan:6503028"/>
<evidence type="ECO:0000256" key="6">
    <source>
        <dbReference type="ARBA" id="ARBA00022840"/>
    </source>
</evidence>
<gene>
    <name evidence="9" type="primary">Dana\GF20317</name>
    <name evidence="9" type="synonym">dana_GLEANR_2729</name>
    <name evidence="9" type="ORF">GF20317</name>
</gene>
<dbReference type="SUPFAM" id="SSF52540">
    <property type="entry name" value="P-loop containing nucleoside triphosphate hydrolases"/>
    <property type="match status" value="2"/>
</dbReference>